<evidence type="ECO:0000256" key="3">
    <source>
        <dbReference type="ARBA" id="ARBA00011245"/>
    </source>
</evidence>
<dbReference type="PROSITE" id="PS00616">
    <property type="entry name" value="HIS_ACID_PHOSPHAT_1"/>
    <property type="match status" value="1"/>
</dbReference>
<comment type="catalytic activity">
    <reaction evidence="14">
        <text>1D-myo-inositol 1,2,4,5,6-pentakisphosphate + H2O = 1D-myo-inositol 1,2,5,6-tetrakisphosphate + phosphate</text>
        <dbReference type="Rhea" id="RHEA:77115"/>
        <dbReference type="ChEBI" id="CHEBI:15377"/>
        <dbReference type="ChEBI" id="CHEBI:43474"/>
        <dbReference type="ChEBI" id="CHEBI:57798"/>
        <dbReference type="ChEBI" id="CHEBI:195535"/>
    </reaction>
    <physiologicalReaction direction="left-to-right" evidence="14">
        <dbReference type="Rhea" id="RHEA:77116"/>
    </physiologicalReaction>
</comment>
<dbReference type="GO" id="GO:0003993">
    <property type="term" value="F:acid phosphatase activity"/>
    <property type="evidence" value="ECO:0007669"/>
    <property type="project" value="TreeGrafter"/>
</dbReference>
<sequence>MKEPVRVAWQGTKSAGWNGRLRRMIWAAVVLLGLFFYLRFPVNSKSECLTIDGYRCFPSISRLWGQYSPYFAVREGDIKEQPGQLLLSPSIPEGCQVTMVNILSRHGARYPTQHKSEIYAKLVHDIQRNVSAGSLRGRYAFLAGYEYTLGADDLTALGERQMVDSGTKFYKRYASLARDAVPFIRASGSERVLVSGERFIDGFQQAKEDDRAANHSQTKPFINVILGEGEGFNNSLDHGACGRFEASTRGEAVQTNFTRLFAPSIRRRLQRDLAGVKLELDEVVYLMDLCAFDTVARTSDGSLLSPFCSLFTPDEWVEYDYLQSLGKYYGYGAGNRLGIAQGIGFTNELIARLTQSPVRDETSTNHTLDRDERTFPLSAAIYADFTHDNGLVPIFFALGLYNGTPPLDPRHVQDVKSLHGFSAAWTVPFAARAYVEKMLCPGHDDYLVRVLVNDRVVPLHGCSDSLGRCPLDAFVGGLHFNDVWKECLI</sequence>
<evidence type="ECO:0000256" key="5">
    <source>
        <dbReference type="ARBA" id="ARBA00022525"/>
    </source>
</evidence>
<comment type="subcellular location">
    <subcellularLocation>
        <location evidence="1">Secreted</location>
    </subcellularLocation>
</comment>
<protein>
    <recommendedName>
        <fullName evidence="16">Phytase A</fullName>
        <ecNumber evidence="4">3.1.3.8</ecNumber>
    </recommendedName>
    <alternativeName>
        <fullName evidence="17">Histidine acid phosphatase phyA</fullName>
    </alternativeName>
    <alternativeName>
        <fullName evidence="10">Myo-inositol hexakisphosphate phosphohydrolase A</fullName>
    </alternativeName>
    <alternativeName>
        <fullName evidence="9">Myo-inositol-hexaphosphate 3-phosphohydrolase A</fullName>
    </alternativeName>
</protein>
<keyword evidence="20" id="KW-0812">Transmembrane</keyword>
<evidence type="ECO:0000256" key="19">
    <source>
        <dbReference type="PIRSR" id="PIRSR000894-2"/>
    </source>
</evidence>
<dbReference type="GeneID" id="34610053"/>
<evidence type="ECO:0000313" key="21">
    <source>
        <dbReference type="EMBL" id="OJJ44560.1"/>
    </source>
</evidence>
<dbReference type="SUPFAM" id="SSF53254">
    <property type="entry name" value="Phosphoglycerate mutase-like"/>
    <property type="match status" value="1"/>
</dbReference>
<dbReference type="PIRSF" id="PIRSF000894">
    <property type="entry name" value="Acid_phosphatase"/>
    <property type="match status" value="1"/>
</dbReference>
<evidence type="ECO:0000256" key="17">
    <source>
        <dbReference type="ARBA" id="ARBA00044262"/>
    </source>
</evidence>
<evidence type="ECO:0000256" key="12">
    <source>
        <dbReference type="ARBA" id="ARBA00043675"/>
    </source>
</evidence>
<dbReference type="GO" id="GO:0016158">
    <property type="term" value="F:inositol hexakisphosphate 3-phosphatase activity"/>
    <property type="evidence" value="ECO:0007669"/>
    <property type="project" value="UniProtKB-EC"/>
</dbReference>
<dbReference type="RefSeq" id="XP_022579070.1">
    <property type="nucleotide sequence ID" value="XM_022723588.1"/>
</dbReference>
<comment type="catalytic activity">
    <reaction evidence="11">
        <text>1D-myo-inositol 1,2,5,6-tetrakisphosphate + H2O = 1D-myo-inositol 1,2,6-trisphosphate + phosphate</text>
        <dbReference type="Rhea" id="RHEA:77119"/>
        <dbReference type="ChEBI" id="CHEBI:15377"/>
        <dbReference type="ChEBI" id="CHEBI:43474"/>
        <dbReference type="ChEBI" id="CHEBI:195535"/>
        <dbReference type="ChEBI" id="CHEBI:195537"/>
    </reaction>
    <physiologicalReaction direction="left-to-right" evidence="11">
        <dbReference type="Rhea" id="RHEA:77120"/>
    </physiologicalReaction>
</comment>
<comment type="catalytic activity">
    <reaction evidence="12">
        <text>1D-myo-inositol 1,2-bisphosphate + H2O = 1D-myo-inositol 2-phosphate + phosphate</text>
        <dbReference type="Rhea" id="RHEA:77135"/>
        <dbReference type="ChEBI" id="CHEBI:15377"/>
        <dbReference type="ChEBI" id="CHEBI:43474"/>
        <dbReference type="ChEBI" id="CHEBI:84142"/>
        <dbReference type="ChEBI" id="CHEBI:195539"/>
    </reaction>
    <physiologicalReaction direction="left-to-right" evidence="12">
        <dbReference type="Rhea" id="RHEA:77136"/>
    </physiologicalReaction>
</comment>
<evidence type="ECO:0000256" key="9">
    <source>
        <dbReference type="ARBA" id="ARBA00041857"/>
    </source>
</evidence>
<comment type="similarity">
    <text evidence="2">Belongs to the histidine acid phosphatase family.</text>
</comment>
<keyword evidence="8" id="KW-0325">Glycoprotein</keyword>
<dbReference type="PANTHER" id="PTHR20963">
    <property type="entry name" value="MULTIPLE INOSITOL POLYPHOSPHATE PHOSPHATASE-RELATED"/>
    <property type="match status" value="1"/>
</dbReference>
<evidence type="ECO:0000256" key="7">
    <source>
        <dbReference type="ARBA" id="ARBA00023157"/>
    </source>
</evidence>
<feature type="active site" description="Nucleophile" evidence="18">
    <location>
        <position position="106"/>
    </location>
</feature>
<evidence type="ECO:0000256" key="8">
    <source>
        <dbReference type="ARBA" id="ARBA00023180"/>
    </source>
</evidence>
<dbReference type="Proteomes" id="UP000184188">
    <property type="component" value="Unassembled WGS sequence"/>
</dbReference>
<dbReference type="EMBL" id="KV878347">
    <property type="protein sequence ID" value="OJJ44560.1"/>
    <property type="molecule type" value="Genomic_DNA"/>
</dbReference>
<keyword evidence="6" id="KW-0378">Hydrolase</keyword>
<dbReference type="PROSITE" id="PS00778">
    <property type="entry name" value="HIS_ACID_PHOSPHAT_2"/>
    <property type="match status" value="1"/>
</dbReference>
<dbReference type="PANTHER" id="PTHR20963:SF24">
    <property type="entry name" value="3-PHYTASE B"/>
    <property type="match status" value="1"/>
</dbReference>
<feature type="disulfide bond" evidence="19">
    <location>
        <begin position="48"/>
        <end position="56"/>
    </location>
</feature>
<evidence type="ECO:0000313" key="22">
    <source>
        <dbReference type="Proteomes" id="UP000184188"/>
    </source>
</evidence>
<dbReference type="EC" id="3.1.3.8" evidence="4"/>
<evidence type="ECO:0000256" key="13">
    <source>
        <dbReference type="ARBA" id="ARBA00043721"/>
    </source>
</evidence>
<reference evidence="22" key="1">
    <citation type="journal article" date="2017" name="Genome Biol.">
        <title>Comparative genomics reveals high biological diversity and specific adaptations in the industrially and medically important fungal genus Aspergillus.</title>
        <authorList>
            <person name="de Vries R.P."/>
            <person name="Riley R."/>
            <person name="Wiebenga A."/>
            <person name="Aguilar-Osorio G."/>
            <person name="Amillis S."/>
            <person name="Uchima C.A."/>
            <person name="Anderluh G."/>
            <person name="Asadollahi M."/>
            <person name="Askin M."/>
            <person name="Barry K."/>
            <person name="Battaglia E."/>
            <person name="Bayram O."/>
            <person name="Benocci T."/>
            <person name="Braus-Stromeyer S.A."/>
            <person name="Caldana C."/>
            <person name="Canovas D."/>
            <person name="Cerqueira G.C."/>
            <person name="Chen F."/>
            <person name="Chen W."/>
            <person name="Choi C."/>
            <person name="Clum A."/>
            <person name="Dos Santos R.A."/>
            <person name="Damasio A.R."/>
            <person name="Diallinas G."/>
            <person name="Emri T."/>
            <person name="Fekete E."/>
            <person name="Flipphi M."/>
            <person name="Freyberg S."/>
            <person name="Gallo A."/>
            <person name="Gournas C."/>
            <person name="Habgood R."/>
            <person name="Hainaut M."/>
            <person name="Harispe M.L."/>
            <person name="Henrissat B."/>
            <person name="Hilden K.S."/>
            <person name="Hope R."/>
            <person name="Hossain A."/>
            <person name="Karabika E."/>
            <person name="Karaffa L."/>
            <person name="Karanyi Z."/>
            <person name="Krasevec N."/>
            <person name="Kuo A."/>
            <person name="Kusch H."/>
            <person name="LaButti K."/>
            <person name="Lagendijk E.L."/>
            <person name="Lapidus A."/>
            <person name="Levasseur A."/>
            <person name="Lindquist E."/>
            <person name="Lipzen A."/>
            <person name="Logrieco A.F."/>
            <person name="MacCabe A."/>
            <person name="Maekelae M.R."/>
            <person name="Malavazi I."/>
            <person name="Melin P."/>
            <person name="Meyer V."/>
            <person name="Mielnichuk N."/>
            <person name="Miskei M."/>
            <person name="Molnar A.P."/>
            <person name="Mule G."/>
            <person name="Ngan C.Y."/>
            <person name="Orejas M."/>
            <person name="Orosz E."/>
            <person name="Ouedraogo J.P."/>
            <person name="Overkamp K.M."/>
            <person name="Park H.-S."/>
            <person name="Perrone G."/>
            <person name="Piumi F."/>
            <person name="Punt P.J."/>
            <person name="Ram A.F."/>
            <person name="Ramon A."/>
            <person name="Rauscher S."/>
            <person name="Record E."/>
            <person name="Riano-Pachon D.M."/>
            <person name="Robert V."/>
            <person name="Roehrig J."/>
            <person name="Ruller R."/>
            <person name="Salamov A."/>
            <person name="Salih N.S."/>
            <person name="Samson R.A."/>
            <person name="Sandor E."/>
            <person name="Sanguinetti M."/>
            <person name="Schuetze T."/>
            <person name="Sepcic K."/>
            <person name="Shelest E."/>
            <person name="Sherlock G."/>
            <person name="Sophianopoulou V."/>
            <person name="Squina F.M."/>
            <person name="Sun H."/>
            <person name="Susca A."/>
            <person name="Todd R.B."/>
            <person name="Tsang A."/>
            <person name="Unkles S.E."/>
            <person name="van de Wiele N."/>
            <person name="van Rossen-Uffink D."/>
            <person name="Oliveira J.V."/>
            <person name="Vesth T.C."/>
            <person name="Visser J."/>
            <person name="Yu J.-H."/>
            <person name="Zhou M."/>
            <person name="Andersen M.R."/>
            <person name="Archer D.B."/>
            <person name="Baker S.E."/>
            <person name="Benoit I."/>
            <person name="Brakhage A.A."/>
            <person name="Braus G.H."/>
            <person name="Fischer R."/>
            <person name="Frisvad J.C."/>
            <person name="Goldman G.H."/>
            <person name="Houbraken J."/>
            <person name="Oakley B."/>
            <person name="Pocsi I."/>
            <person name="Scazzocchio C."/>
            <person name="Seiboth B."/>
            <person name="vanKuyk P.A."/>
            <person name="Wortman J."/>
            <person name="Dyer P.S."/>
            <person name="Grigoriev I.V."/>
        </authorList>
    </citation>
    <scope>NUCLEOTIDE SEQUENCE [LARGE SCALE GENOMIC DNA]</scope>
    <source>
        <strain evidence="22">CBS 506.65</strain>
    </source>
</reference>
<evidence type="ECO:0000256" key="1">
    <source>
        <dbReference type="ARBA" id="ARBA00004613"/>
    </source>
</evidence>
<comment type="subunit">
    <text evidence="3">Monomer.</text>
</comment>
<keyword evidence="20" id="KW-1133">Transmembrane helix</keyword>
<evidence type="ECO:0000256" key="20">
    <source>
        <dbReference type="SAM" id="Phobius"/>
    </source>
</evidence>
<evidence type="ECO:0000256" key="2">
    <source>
        <dbReference type="ARBA" id="ARBA00005375"/>
    </source>
</evidence>
<keyword evidence="20" id="KW-0472">Membrane</keyword>
<evidence type="ECO:0000256" key="18">
    <source>
        <dbReference type="PIRSR" id="PIRSR000894-1"/>
    </source>
</evidence>
<evidence type="ECO:0000256" key="4">
    <source>
        <dbReference type="ARBA" id="ARBA00012632"/>
    </source>
</evidence>
<dbReference type="InterPro" id="IPR029033">
    <property type="entry name" value="His_PPase_superfam"/>
</dbReference>
<feature type="transmembrane region" description="Helical" evidence="20">
    <location>
        <begin position="21"/>
        <end position="40"/>
    </location>
</feature>
<evidence type="ECO:0000256" key="16">
    <source>
        <dbReference type="ARBA" id="ARBA00044106"/>
    </source>
</evidence>
<dbReference type="VEuPathDB" id="FungiDB:ASPZODRAFT_134637"/>
<feature type="disulfide bond" evidence="19">
    <location>
        <begin position="241"/>
        <end position="487"/>
    </location>
</feature>
<dbReference type="Pfam" id="PF00328">
    <property type="entry name" value="His_Phos_2"/>
    <property type="match status" value="1"/>
</dbReference>
<feature type="disulfide bond" evidence="19">
    <location>
        <begin position="290"/>
        <end position="308"/>
    </location>
</feature>
<dbReference type="InterPro" id="IPR016274">
    <property type="entry name" value="Histidine_acid_Pase_euk"/>
</dbReference>
<keyword evidence="5" id="KW-0964">Secreted</keyword>
<accession>A0A1L9SBJ2</accession>
<comment type="catalytic activity">
    <reaction evidence="13">
        <text>1D-myo-inositol 1,2,6-trisphosphate + H2O = 1D-myo-inositol 1,2-bisphosphate + phosphate</text>
        <dbReference type="Rhea" id="RHEA:77131"/>
        <dbReference type="ChEBI" id="CHEBI:15377"/>
        <dbReference type="ChEBI" id="CHEBI:43474"/>
        <dbReference type="ChEBI" id="CHEBI:195537"/>
        <dbReference type="ChEBI" id="CHEBI:195539"/>
    </reaction>
    <physiologicalReaction direction="left-to-right" evidence="13">
        <dbReference type="Rhea" id="RHEA:77132"/>
    </physiologicalReaction>
</comment>
<evidence type="ECO:0000256" key="11">
    <source>
        <dbReference type="ARBA" id="ARBA00043670"/>
    </source>
</evidence>
<dbReference type="InterPro" id="IPR000560">
    <property type="entry name" value="His_Pase_clade-2"/>
</dbReference>
<feature type="disulfide bond" evidence="19">
    <location>
        <begin position="95"/>
        <end position="440"/>
    </location>
</feature>
<dbReference type="Gene3D" id="3.40.50.1240">
    <property type="entry name" value="Phosphoglycerate mutase-like"/>
    <property type="match status" value="1"/>
</dbReference>
<dbReference type="InterPro" id="IPR033379">
    <property type="entry name" value="Acid_Pase_AS"/>
</dbReference>
<dbReference type="CDD" id="cd07061">
    <property type="entry name" value="HP_HAP_like"/>
    <property type="match status" value="1"/>
</dbReference>
<evidence type="ECO:0000256" key="15">
    <source>
        <dbReference type="ARBA" id="ARBA00043788"/>
    </source>
</evidence>
<keyword evidence="22" id="KW-1185">Reference proteome</keyword>
<feature type="disulfide bond" evidence="19">
    <location>
        <begin position="462"/>
        <end position="469"/>
    </location>
</feature>
<dbReference type="GO" id="GO:0005576">
    <property type="term" value="C:extracellular region"/>
    <property type="evidence" value="ECO:0007669"/>
    <property type="project" value="UniProtKB-SubCell"/>
</dbReference>
<dbReference type="STRING" id="1073090.A0A1L9SBJ2"/>
<evidence type="ECO:0000256" key="6">
    <source>
        <dbReference type="ARBA" id="ARBA00022801"/>
    </source>
</evidence>
<dbReference type="AlphaFoldDB" id="A0A1L9SBJ2"/>
<proteinExistence type="inferred from homology"/>
<name>A0A1L9SBJ2_9EURO</name>
<comment type="catalytic activity">
    <reaction evidence="15">
        <text>1D-myo-inositol hexakisphosphate + H2O = 1D-myo-inositol 1,2,4,5,6-pentakisphosphate + phosphate</text>
        <dbReference type="Rhea" id="RHEA:16989"/>
        <dbReference type="ChEBI" id="CHEBI:15377"/>
        <dbReference type="ChEBI" id="CHEBI:43474"/>
        <dbReference type="ChEBI" id="CHEBI:57798"/>
        <dbReference type="ChEBI" id="CHEBI:58130"/>
        <dbReference type="EC" id="3.1.3.8"/>
    </reaction>
    <physiologicalReaction direction="left-to-right" evidence="15">
        <dbReference type="Rhea" id="RHEA:16990"/>
    </physiologicalReaction>
</comment>
<evidence type="ECO:0000256" key="10">
    <source>
        <dbReference type="ARBA" id="ARBA00042300"/>
    </source>
</evidence>
<evidence type="ECO:0000256" key="14">
    <source>
        <dbReference type="ARBA" id="ARBA00043748"/>
    </source>
</evidence>
<dbReference type="OrthoDB" id="6509975at2759"/>
<gene>
    <name evidence="21" type="ORF">ASPZODRAFT_134637</name>
</gene>
<keyword evidence="7 19" id="KW-1015">Disulfide bond</keyword>
<feature type="active site" description="Proton donor" evidence="18">
    <location>
        <position position="388"/>
    </location>
</feature>
<organism evidence="21 22">
    <name type="scientific">Penicilliopsis zonata CBS 506.65</name>
    <dbReference type="NCBI Taxonomy" id="1073090"/>
    <lineage>
        <taxon>Eukaryota</taxon>
        <taxon>Fungi</taxon>
        <taxon>Dikarya</taxon>
        <taxon>Ascomycota</taxon>
        <taxon>Pezizomycotina</taxon>
        <taxon>Eurotiomycetes</taxon>
        <taxon>Eurotiomycetidae</taxon>
        <taxon>Eurotiales</taxon>
        <taxon>Aspergillaceae</taxon>
        <taxon>Penicilliopsis</taxon>
    </lineage>
</organism>